<dbReference type="Pfam" id="PF05979">
    <property type="entry name" value="DUF896"/>
    <property type="match status" value="1"/>
</dbReference>
<protein>
    <recommendedName>
        <fullName evidence="2">UPF0291 protein EDM57_04050</fullName>
    </recommendedName>
</protein>
<dbReference type="EMBL" id="RHHS01000012">
    <property type="protein sequence ID" value="RNB59825.1"/>
    <property type="molecule type" value="Genomic_DNA"/>
</dbReference>
<dbReference type="Gene3D" id="1.10.287.540">
    <property type="entry name" value="Helix hairpin bin"/>
    <property type="match status" value="1"/>
</dbReference>
<name>A0A3M8BAH4_9BACL</name>
<dbReference type="OrthoDB" id="390105at2"/>
<organism evidence="3 4">
    <name type="scientific">Brevibacillus gelatini</name>
    <dbReference type="NCBI Taxonomy" id="1655277"/>
    <lineage>
        <taxon>Bacteria</taxon>
        <taxon>Bacillati</taxon>
        <taxon>Bacillota</taxon>
        <taxon>Bacilli</taxon>
        <taxon>Bacillales</taxon>
        <taxon>Paenibacillaceae</taxon>
        <taxon>Brevibacillus</taxon>
    </lineage>
</organism>
<evidence type="ECO:0000313" key="3">
    <source>
        <dbReference type="EMBL" id="RNB59825.1"/>
    </source>
</evidence>
<dbReference type="HAMAP" id="MF_01103">
    <property type="entry name" value="UPF0291"/>
    <property type="match status" value="1"/>
</dbReference>
<dbReference type="InterPro" id="IPR009242">
    <property type="entry name" value="DUF896"/>
</dbReference>
<dbReference type="RefSeq" id="WP_122903485.1">
    <property type="nucleotide sequence ID" value="NZ_CP154342.1"/>
</dbReference>
<dbReference type="SUPFAM" id="SSF158221">
    <property type="entry name" value="YnzC-like"/>
    <property type="match status" value="1"/>
</dbReference>
<comment type="subcellular location">
    <subcellularLocation>
        <location evidence="2">Cytoplasm</location>
    </subcellularLocation>
</comment>
<keyword evidence="4" id="KW-1185">Reference proteome</keyword>
<dbReference type="Proteomes" id="UP000268829">
    <property type="component" value="Unassembled WGS sequence"/>
</dbReference>
<comment type="caution">
    <text evidence="3">The sequence shown here is derived from an EMBL/GenBank/DDBJ whole genome shotgun (WGS) entry which is preliminary data.</text>
</comment>
<proteinExistence type="inferred from homology"/>
<evidence type="ECO:0000256" key="2">
    <source>
        <dbReference type="HAMAP-Rule" id="MF_01103"/>
    </source>
</evidence>
<evidence type="ECO:0000313" key="4">
    <source>
        <dbReference type="Proteomes" id="UP000268829"/>
    </source>
</evidence>
<gene>
    <name evidence="3" type="ORF">EDM57_04050</name>
</gene>
<keyword evidence="1 2" id="KW-0963">Cytoplasm</keyword>
<dbReference type="PANTHER" id="PTHR37300">
    <property type="entry name" value="UPF0291 PROTEIN CBO2609/CLC_2481"/>
    <property type="match status" value="1"/>
</dbReference>
<evidence type="ECO:0000256" key="1">
    <source>
        <dbReference type="ARBA" id="ARBA00022490"/>
    </source>
</evidence>
<dbReference type="GO" id="GO:0005737">
    <property type="term" value="C:cytoplasm"/>
    <property type="evidence" value="ECO:0007669"/>
    <property type="project" value="UniProtKB-SubCell"/>
</dbReference>
<reference evidence="3 4" key="1">
    <citation type="submission" date="2018-10" db="EMBL/GenBank/DDBJ databases">
        <title>Phylogenomics of Brevibacillus.</title>
        <authorList>
            <person name="Dunlap C."/>
        </authorList>
    </citation>
    <scope>NUCLEOTIDE SEQUENCE [LARGE SCALE GENOMIC DNA]</scope>
    <source>
        <strain evidence="3 4">DSM 100115</strain>
    </source>
</reference>
<accession>A0A3M8BAH4</accession>
<comment type="similarity">
    <text evidence="2">Belongs to the UPF0291 family.</text>
</comment>
<dbReference type="AlphaFoldDB" id="A0A3M8BAH4"/>
<dbReference type="PANTHER" id="PTHR37300:SF1">
    <property type="entry name" value="UPF0291 PROTEIN YNZC"/>
    <property type="match status" value="1"/>
</dbReference>
<sequence length="65" mass="7667">MVSDAEIKRINELAKKSREVGLTDEEKQEQKALRQKYIDAVKMSLRANLDSIRYVEDLEDHRPKH</sequence>